<accession>A0A1Y5PPL3</accession>
<proteinExistence type="predicted"/>
<dbReference type="EMBL" id="FLQS01000046">
    <property type="protein sequence ID" value="SBS78081.1"/>
    <property type="molecule type" value="Genomic_DNA"/>
</dbReference>
<dbReference type="InterPro" id="IPR025447">
    <property type="entry name" value="DUF4192"/>
</dbReference>
<protein>
    <recommendedName>
        <fullName evidence="2">DUF4192 domain-containing protein</fullName>
    </recommendedName>
</protein>
<evidence type="ECO:0000313" key="1">
    <source>
        <dbReference type="EMBL" id="SBS78081.1"/>
    </source>
</evidence>
<evidence type="ECO:0008006" key="2">
    <source>
        <dbReference type="Google" id="ProtNLM"/>
    </source>
</evidence>
<sequence>MRINLSSNTDILAVTPTLFGFVPTNSIVAIVLDNIGDRHTVHVSARYDIDEPLDVAAQLANTLPLQQPGGGMRLVLLIAIADSEHDKHAGDHLDAAQRHMTARGASIVKRLYTPHVEAGHTWTDIDTGDTGTTVDYRTSEVGLLMAVEHGRIVRATRDDIAGEFTPTEQAPAPDVDADAVEFVTHTVRGMSTAFEDPATLTPQLAANAGLLITANITHRDALLIVSTEHPQTGATVWTHLARQLRGRARIEALALAAACFYCSDDAVRAAIALEAAHHTAADAGQPDTTLVTLLDTAVQAALPPAKLRQLFAQLAAKPPAE</sequence>
<dbReference type="AlphaFoldDB" id="A0A1Y5PPL3"/>
<dbReference type="Pfam" id="PF13830">
    <property type="entry name" value="DUF4192"/>
    <property type="match status" value="1"/>
</dbReference>
<name>A0A1Y5PPL3_9MYCO</name>
<reference evidence="1" key="1">
    <citation type="submission" date="2016-03" db="EMBL/GenBank/DDBJ databases">
        <authorList>
            <person name="Ploux O."/>
        </authorList>
    </citation>
    <scope>NUCLEOTIDE SEQUENCE</scope>
    <source>
        <strain evidence="1">UC10</strain>
    </source>
</reference>
<organism evidence="1">
    <name type="scientific">uncultured Mycobacterium sp</name>
    <dbReference type="NCBI Taxonomy" id="171292"/>
    <lineage>
        <taxon>Bacteria</taxon>
        <taxon>Bacillati</taxon>
        <taxon>Actinomycetota</taxon>
        <taxon>Actinomycetes</taxon>
        <taxon>Mycobacteriales</taxon>
        <taxon>Mycobacteriaceae</taxon>
        <taxon>Mycobacterium</taxon>
        <taxon>environmental samples</taxon>
    </lineage>
</organism>
<gene>
    <name evidence="1" type="ORF">MHPYR_500017</name>
</gene>